<gene>
    <name evidence="1" type="ORF">B5M42_24485</name>
</gene>
<evidence type="ECO:0000313" key="2">
    <source>
        <dbReference type="Proteomes" id="UP000298246"/>
    </source>
</evidence>
<dbReference type="Proteomes" id="UP000298246">
    <property type="component" value="Unassembled WGS sequence"/>
</dbReference>
<proteinExistence type="predicted"/>
<keyword evidence="2" id="KW-1185">Reference proteome</keyword>
<reference evidence="1 2" key="1">
    <citation type="submission" date="2017-03" db="EMBL/GenBank/DDBJ databases">
        <title>Isolation of Levoglucosan Utilizing Bacteria.</title>
        <authorList>
            <person name="Arya A.S."/>
        </authorList>
    </citation>
    <scope>NUCLEOTIDE SEQUENCE [LARGE SCALE GENOMIC DNA]</scope>
    <source>
        <strain evidence="1 2">MEC069</strain>
    </source>
</reference>
<evidence type="ECO:0000313" key="1">
    <source>
        <dbReference type="EMBL" id="TFE82787.1"/>
    </source>
</evidence>
<accession>A0A4Y8PSF2</accession>
<dbReference type="RefSeq" id="WP_134757719.1">
    <property type="nucleotide sequence ID" value="NZ_MYFO02000008.1"/>
</dbReference>
<protein>
    <submittedName>
        <fullName evidence="1">Uncharacterized protein</fullName>
    </submittedName>
</protein>
<sequence>MGRSKKRIRLLSVIMLIVMTYTSQSMVLLLDELEAFAATPESMTTPLSFIYAGANMASDHKYYSSSSYLSGGSINVTVPVGKVISKIFHGSQDITPPAAVGRNQYSDLVNDINGSPQIVTSVGNADGTKGYYAWYRYSPGGAQGRNWYADVPDKNGNIVKI</sequence>
<name>A0A4Y8PSF2_9BACL</name>
<dbReference type="AlphaFoldDB" id="A0A4Y8PSF2"/>
<organism evidence="1 2">
    <name type="scientific">Paenibacillus athensensis</name>
    <dbReference type="NCBI Taxonomy" id="1967502"/>
    <lineage>
        <taxon>Bacteria</taxon>
        <taxon>Bacillati</taxon>
        <taxon>Bacillota</taxon>
        <taxon>Bacilli</taxon>
        <taxon>Bacillales</taxon>
        <taxon>Paenibacillaceae</taxon>
        <taxon>Paenibacillus</taxon>
    </lineage>
</organism>
<comment type="caution">
    <text evidence="1">The sequence shown here is derived from an EMBL/GenBank/DDBJ whole genome shotgun (WGS) entry which is preliminary data.</text>
</comment>
<dbReference type="EMBL" id="MYFO01000068">
    <property type="protein sequence ID" value="TFE82787.1"/>
    <property type="molecule type" value="Genomic_DNA"/>
</dbReference>